<dbReference type="AlphaFoldDB" id="X0U968"/>
<accession>X0U968</accession>
<evidence type="ECO:0000313" key="1">
    <source>
        <dbReference type="EMBL" id="GAG02085.1"/>
    </source>
</evidence>
<dbReference type="EMBL" id="BARS01029222">
    <property type="protein sequence ID" value="GAG02085.1"/>
    <property type="molecule type" value="Genomic_DNA"/>
</dbReference>
<gene>
    <name evidence="1" type="ORF">S01H1_45704</name>
</gene>
<comment type="caution">
    <text evidence="1">The sequence shown here is derived from an EMBL/GenBank/DDBJ whole genome shotgun (WGS) entry which is preliminary data.</text>
</comment>
<organism evidence="1">
    <name type="scientific">marine sediment metagenome</name>
    <dbReference type="NCBI Taxonomy" id="412755"/>
    <lineage>
        <taxon>unclassified sequences</taxon>
        <taxon>metagenomes</taxon>
        <taxon>ecological metagenomes</taxon>
    </lineage>
</organism>
<feature type="non-terminal residue" evidence="1">
    <location>
        <position position="36"/>
    </location>
</feature>
<reference evidence="1" key="1">
    <citation type="journal article" date="2014" name="Front. Microbiol.">
        <title>High frequency of phylogenetically diverse reductive dehalogenase-homologous genes in deep subseafloor sedimentary metagenomes.</title>
        <authorList>
            <person name="Kawai M."/>
            <person name="Futagami T."/>
            <person name="Toyoda A."/>
            <person name="Takaki Y."/>
            <person name="Nishi S."/>
            <person name="Hori S."/>
            <person name="Arai W."/>
            <person name="Tsubouchi T."/>
            <person name="Morono Y."/>
            <person name="Uchiyama I."/>
            <person name="Ito T."/>
            <person name="Fujiyama A."/>
            <person name="Inagaki F."/>
            <person name="Takami H."/>
        </authorList>
    </citation>
    <scope>NUCLEOTIDE SEQUENCE</scope>
    <source>
        <strain evidence="1">Expedition CK06-06</strain>
    </source>
</reference>
<name>X0U968_9ZZZZ</name>
<sequence>MAVLPAAEVFAREFFKSSITNSIVTVQHLTLWIGFV</sequence>
<protein>
    <submittedName>
        <fullName evidence="1">Uncharacterized protein</fullName>
    </submittedName>
</protein>
<proteinExistence type="predicted"/>